<organism evidence="3">
    <name type="scientific">Lactobacillus acidophilus (strain ATCC 700396 / NCK56 / N2 / NCFM)</name>
    <dbReference type="NCBI Taxonomy" id="272621"/>
    <lineage>
        <taxon>Bacteria</taxon>
        <taxon>Bacillati</taxon>
        <taxon>Bacillota</taxon>
        <taxon>Bacilli</taxon>
        <taxon>Lactobacillales</taxon>
        <taxon>Lactobacillaceae</taxon>
        <taxon>Lactobacillus</taxon>
    </lineage>
</organism>
<dbReference type="AlphaFoldDB" id="Q5FKA9"/>
<evidence type="ECO:0000313" key="3">
    <source>
        <dbReference type="Proteomes" id="UP000006381"/>
    </source>
</evidence>
<keyword evidence="3" id="KW-1185">Reference proteome</keyword>
<dbReference type="EMBL" id="CP000033">
    <property type="protein sequence ID" value="AAV42865.1"/>
    <property type="molecule type" value="Genomic_DNA"/>
</dbReference>
<dbReference type="Gene3D" id="2.60.40.4300">
    <property type="match status" value="1"/>
</dbReference>
<dbReference type="Proteomes" id="UP000006381">
    <property type="component" value="Chromosome"/>
</dbReference>
<dbReference type="KEGG" id="lac:LBA1016"/>
<proteinExistence type="predicted"/>
<protein>
    <submittedName>
        <fullName evidence="2">Putative mucus binding protein</fullName>
    </submittedName>
</protein>
<dbReference type="HOGENOM" id="CLU_1459540_0_0_9"/>
<sequence>MIFGADNKVAAINAVEVTSDTADIVVNITYVADNQYMHIIYTDRNDEVVRIDKVSSQTDQTVNVNSNVPNGWKLLDNEKIPATIHFTGTPIADIKLTIEHSFTKVTHDKPVELNSKTITGQTISGAHQNDLNQVITRKITIYEPDKKVQTIKQIARIYRNAMIDNVTGKVKYNDWSNRSKYSHHL</sequence>
<evidence type="ECO:0000313" key="2">
    <source>
        <dbReference type="EMBL" id="AAV42865.1"/>
    </source>
</evidence>
<reference evidence="2 3" key="1">
    <citation type="journal article" date="2005" name="Proc. Natl. Acad. Sci. U.S.A.">
        <title>Complete genome sequence of the probiotic lactic acid bacterium Lactobacillus acidophilus NCFM.</title>
        <authorList>
            <person name="Altermann E."/>
            <person name="Russell W.M."/>
            <person name="Azcarate-Peril M.A."/>
            <person name="Barrangou R."/>
            <person name="Buck B.L."/>
            <person name="McAuliffe O."/>
            <person name="Souther N."/>
            <person name="Dobson A."/>
            <person name="Duong T."/>
            <person name="Callanan M."/>
            <person name="Lick S."/>
            <person name="Hamrick A."/>
            <person name="Cano R."/>
            <person name="Klaenhammer T.R."/>
        </authorList>
    </citation>
    <scope>NUCLEOTIDE SEQUENCE [LARGE SCALE GENOMIC DNA]</scope>
    <source>
        <strain evidence="3">ATCC 700396 / NCK56 / N2 / NCFM</strain>
    </source>
</reference>
<name>Q5FKA9_LACAC</name>
<feature type="domain" description="Mub B2-like" evidence="1">
    <location>
        <begin position="128"/>
        <end position="181"/>
    </location>
</feature>
<gene>
    <name evidence="2" type="ordered locus">LBA1016</name>
</gene>
<dbReference type="GeneID" id="93289872"/>
<dbReference type="Pfam" id="PF17966">
    <property type="entry name" value="Muc_B2"/>
    <property type="match status" value="1"/>
</dbReference>
<dbReference type="eggNOG" id="COG3266">
    <property type="taxonomic scope" value="Bacteria"/>
</dbReference>
<dbReference type="BioCyc" id="LACI272621:G1G49-1015-MONOMER"/>
<dbReference type="PATRIC" id="fig|272621.13.peg.965"/>
<dbReference type="InterPro" id="IPR041495">
    <property type="entry name" value="Mub_B2"/>
</dbReference>
<accession>Q5FKA9</accession>
<dbReference type="RefSeq" id="WP_003547204.1">
    <property type="nucleotide sequence ID" value="NC_006814.3"/>
</dbReference>
<evidence type="ECO:0000259" key="1">
    <source>
        <dbReference type="Pfam" id="PF17966"/>
    </source>
</evidence>
<dbReference type="OrthoDB" id="2330185at2"/>